<reference evidence="19 20" key="1">
    <citation type="journal article" date="2021" name="Commun. Biol.">
        <title>The genome of Shorea leprosula (Dipterocarpaceae) highlights the ecological relevance of drought in aseasonal tropical rainforests.</title>
        <authorList>
            <person name="Ng K.K.S."/>
            <person name="Kobayashi M.J."/>
            <person name="Fawcett J.A."/>
            <person name="Hatakeyama M."/>
            <person name="Paape T."/>
            <person name="Ng C.H."/>
            <person name="Ang C.C."/>
            <person name="Tnah L.H."/>
            <person name="Lee C.T."/>
            <person name="Nishiyama T."/>
            <person name="Sese J."/>
            <person name="O'Brien M.J."/>
            <person name="Copetti D."/>
            <person name="Mohd Noor M.I."/>
            <person name="Ong R.C."/>
            <person name="Putra M."/>
            <person name="Sireger I.Z."/>
            <person name="Indrioko S."/>
            <person name="Kosugi Y."/>
            <person name="Izuno A."/>
            <person name="Isagi Y."/>
            <person name="Lee S.L."/>
            <person name="Shimizu K.K."/>
        </authorList>
    </citation>
    <scope>NUCLEOTIDE SEQUENCE [LARGE SCALE GENOMIC DNA]</scope>
    <source>
        <strain evidence="19">214</strain>
    </source>
</reference>
<dbReference type="EMBL" id="BPVZ01000002">
    <property type="protein sequence ID" value="GKU87194.1"/>
    <property type="molecule type" value="Genomic_DNA"/>
</dbReference>
<comment type="cofactor">
    <cofactor evidence="3">
        <name>Mg(2+)</name>
        <dbReference type="ChEBI" id="CHEBI:18420"/>
    </cofactor>
</comment>
<keyword evidence="20" id="KW-1185">Reference proteome</keyword>
<evidence type="ECO:0000313" key="20">
    <source>
        <dbReference type="Proteomes" id="UP001054252"/>
    </source>
</evidence>
<evidence type="ECO:0000256" key="15">
    <source>
        <dbReference type="RuleBase" id="RU366066"/>
    </source>
</evidence>
<evidence type="ECO:0000256" key="6">
    <source>
        <dbReference type="ARBA" id="ARBA00022723"/>
    </source>
</evidence>
<dbReference type="NCBIfam" id="TIGR02250">
    <property type="entry name" value="FCP1_euk"/>
    <property type="match status" value="1"/>
</dbReference>
<keyword evidence="9" id="KW-0805">Transcription regulation</keyword>
<comment type="caution">
    <text evidence="19">The sequence shown here is derived from an EMBL/GenBank/DDBJ whole genome shotgun (WGS) entry which is preliminary data.</text>
</comment>
<dbReference type="Gene3D" id="3.40.50.10190">
    <property type="entry name" value="BRCT domain"/>
    <property type="match status" value="1"/>
</dbReference>
<dbReference type="InterPro" id="IPR023214">
    <property type="entry name" value="HAD_sf"/>
</dbReference>
<dbReference type="Pfam" id="PF00533">
    <property type="entry name" value="BRCT"/>
    <property type="match status" value="1"/>
</dbReference>
<dbReference type="AlphaFoldDB" id="A0AAV5HNJ0"/>
<evidence type="ECO:0000256" key="10">
    <source>
        <dbReference type="ARBA" id="ARBA00023163"/>
    </source>
</evidence>
<comment type="subunit">
    <text evidence="14">Interacts with RAP74.</text>
</comment>
<dbReference type="InterPro" id="IPR036412">
    <property type="entry name" value="HAD-like_sf"/>
</dbReference>
<dbReference type="InterPro" id="IPR039189">
    <property type="entry name" value="Fcp1"/>
</dbReference>
<proteinExistence type="predicted"/>
<dbReference type="GO" id="GO:0003723">
    <property type="term" value="F:RNA binding"/>
    <property type="evidence" value="ECO:0007669"/>
    <property type="project" value="UniProtKB-KW"/>
</dbReference>
<dbReference type="PANTHER" id="PTHR23081">
    <property type="entry name" value="RNA POLYMERASE II CTD PHOSPHATASE"/>
    <property type="match status" value="1"/>
</dbReference>
<dbReference type="InterPro" id="IPR001357">
    <property type="entry name" value="BRCT_dom"/>
</dbReference>
<comment type="subcellular location">
    <subcellularLocation>
        <location evidence="4 15">Nucleus</location>
    </subcellularLocation>
</comment>
<dbReference type="InterPro" id="IPR004274">
    <property type="entry name" value="FCP1_dom"/>
</dbReference>
<dbReference type="PANTHER" id="PTHR23081:SF36">
    <property type="entry name" value="RNA POLYMERASE II SUBUNIT A C-TERMINAL DOMAIN PHOSPHATASE"/>
    <property type="match status" value="1"/>
</dbReference>
<evidence type="ECO:0000256" key="1">
    <source>
        <dbReference type="ARBA" id="ARBA00001936"/>
    </source>
</evidence>
<evidence type="ECO:0000259" key="17">
    <source>
        <dbReference type="PROSITE" id="PS50172"/>
    </source>
</evidence>
<evidence type="ECO:0000256" key="3">
    <source>
        <dbReference type="ARBA" id="ARBA00001946"/>
    </source>
</evidence>
<feature type="compositionally biased region" description="Acidic residues" evidence="16">
    <location>
        <begin position="35"/>
        <end position="56"/>
    </location>
</feature>
<dbReference type="InterPro" id="IPR036420">
    <property type="entry name" value="BRCT_dom_sf"/>
</dbReference>
<evidence type="ECO:0000256" key="2">
    <source>
        <dbReference type="ARBA" id="ARBA00001941"/>
    </source>
</evidence>
<gene>
    <name evidence="19" type="ORF">SLEP1_g1636</name>
</gene>
<dbReference type="FunFam" id="3.40.50.1000:FF:000125">
    <property type="entry name" value="RNA polymerase II C-terminal domain phosphatase-like 4"/>
    <property type="match status" value="1"/>
</dbReference>
<feature type="region of interest" description="Disordered" evidence="16">
    <location>
        <begin position="25"/>
        <end position="62"/>
    </location>
</feature>
<organism evidence="19 20">
    <name type="scientific">Rubroshorea leprosula</name>
    <dbReference type="NCBI Taxonomy" id="152421"/>
    <lineage>
        <taxon>Eukaryota</taxon>
        <taxon>Viridiplantae</taxon>
        <taxon>Streptophyta</taxon>
        <taxon>Embryophyta</taxon>
        <taxon>Tracheophyta</taxon>
        <taxon>Spermatophyta</taxon>
        <taxon>Magnoliopsida</taxon>
        <taxon>eudicotyledons</taxon>
        <taxon>Gunneridae</taxon>
        <taxon>Pentapetalae</taxon>
        <taxon>rosids</taxon>
        <taxon>malvids</taxon>
        <taxon>Malvales</taxon>
        <taxon>Dipterocarpaceae</taxon>
        <taxon>Rubroshorea</taxon>
    </lineage>
</organism>
<comment type="function">
    <text evidence="15">This promotes the activity of RNA polymerase II.</text>
</comment>
<dbReference type="EC" id="3.1.3.16" evidence="15"/>
<keyword evidence="10" id="KW-0804">Transcription</keyword>
<feature type="domain" description="BRCT" evidence="17">
    <location>
        <begin position="363"/>
        <end position="455"/>
    </location>
</feature>
<comment type="cofactor">
    <cofactor evidence="2">
        <name>Co(2+)</name>
        <dbReference type="ChEBI" id="CHEBI:48828"/>
    </cofactor>
</comment>
<dbReference type="CDD" id="cd07521">
    <property type="entry name" value="HAD_FCP1-like"/>
    <property type="match status" value="1"/>
</dbReference>
<comment type="cofactor">
    <cofactor evidence="1">
        <name>Mn(2+)</name>
        <dbReference type="ChEBI" id="CHEBI:29035"/>
    </cofactor>
</comment>
<dbReference type="Pfam" id="PF03031">
    <property type="entry name" value="NIF"/>
    <property type="match status" value="1"/>
</dbReference>
<evidence type="ECO:0000256" key="13">
    <source>
        <dbReference type="ARBA" id="ARBA00048336"/>
    </source>
</evidence>
<keyword evidence="8" id="KW-0694">RNA-binding</keyword>
<name>A0AAV5HNJ0_9ROSI</name>
<evidence type="ECO:0000259" key="18">
    <source>
        <dbReference type="PROSITE" id="PS50969"/>
    </source>
</evidence>
<dbReference type="FunFam" id="3.40.50.10190:FF:000014">
    <property type="entry name" value="RNA polymerase II C-terminal domain phosphatase-like 3"/>
    <property type="match status" value="1"/>
</dbReference>
<feature type="domain" description="FCP1 homology" evidence="18">
    <location>
        <begin position="147"/>
        <end position="318"/>
    </location>
</feature>
<dbReference type="PROSITE" id="PS50969">
    <property type="entry name" value="FCP1"/>
    <property type="match status" value="1"/>
</dbReference>
<evidence type="ECO:0000313" key="19">
    <source>
        <dbReference type="EMBL" id="GKU87194.1"/>
    </source>
</evidence>
<evidence type="ECO:0000256" key="16">
    <source>
        <dbReference type="SAM" id="MobiDB-lite"/>
    </source>
</evidence>
<keyword evidence="11 15" id="KW-0539">Nucleus</keyword>
<evidence type="ECO:0000256" key="14">
    <source>
        <dbReference type="ARBA" id="ARBA00063107"/>
    </source>
</evidence>
<keyword evidence="7 15" id="KW-0378">Hydrolase</keyword>
<evidence type="ECO:0000256" key="4">
    <source>
        <dbReference type="ARBA" id="ARBA00004123"/>
    </source>
</evidence>
<dbReference type="PROSITE" id="PS50172">
    <property type="entry name" value="BRCT"/>
    <property type="match status" value="1"/>
</dbReference>
<dbReference type="SMART" id="SM00577">
    <property type="entry name" value="CPDc"/>
    <property type="match status" value="1"/>
</dbReference>
<keyword evidence="6" id="KW-0479">Metal-binding</keyword>
<comment type="catalytic activity">
    <reaction evidence="13 15">
        <text>O-phospho-L-threonyl-[protein] + H2O = L-threonyl-[protein] + phosphate</text>
        <dbReference type="Rhea" id="RHEA:47004"/>
        <dbReference type="Rhea" id="RHEA-COMP:11060"/>
        <dbReference type="Rhea" id="RHEA-COMP:11605"/>
        <dbReference type="ChEBI" id="CHEBI:15377"/>
        <dbReference type="ChEBI" id="CHEBI:30013"/>
        <dbReference type="ChEBI" id="CHEBI:43474"/>
        <dbReference type="ChEBI" id="CHEBI:61977"/>
        <dbReference type="EC" id="3.1.3.16"/>
    </reaction>
</comment>
<accession>A0AAV5HNJ0</accession>
<dbReference type="Proteomes" id="UP001054252">
    <property type="component" value="Unassembled WGS sequence"/>
</dbReference>
<evidence type="ECO:0000256" key="5">
    <source>
        <dbReference type="ARBA" id="ARBA00022491"/>
    </source>
</evidence>
<keyword evidence="5" id="KW-0678">Repressor</keyword>
<dbReference type="GO" id="GO:0005634">
    <property type="term" value="C:nucleus"/>
    <property type="evidence" value="ECO:0007669"/>
    <property type="project" value="UniProtKB-SubCell"/>
</dbReference>
<evidence type="ECO:0000256" key="12">
    <source>
        <dbReference type="ARBA" id="ARBA00047761"/>
    </source>
</evidence>
<dbReference type="SUPFAM" id="SSF56784">
    <property type="entry name" value="HAD-like"/>
    <property type="match status" value="1"/>
</dbReference>
<protein>
    <recommendedName>
        <fullName evidence="15">RNA polymerase II C-terminal domain phosphatase-like</fullName>
        <ecNumber evidence="15">3.1.3.16</ecNumber>
    </recommendedName>
</protein>
<evidence type="ECO:0000256" key="8">
    <source>
        <dbReference type="ARBA" id="ARBA00022884"/>
    </source>
</evidence>
<dbReference type="GO" id="GO:0008420">
    <property type="term" value="F:RNA polymerase II CTD heptapeptide repeat phosphatase activity"/>
    <property type="evidence" value="ECO:0007669"/>
    <property type="project" value="UniProtKB-UniRule"/>
</dbReference>
<comment type="catalytic activity">
    <reaction evidence="12 15">
        <text>O-phospho-L-seryl-[protein] + H2O = L-seryl-[protein] + phosphate</text>
        <dbReference type="Rhea" id="RHEA:20629"/>
        <dbReference type="Rhea" id="RHEA-COMP:9863"/>
        <dbReference type="Rhea" id="RHEA-COMP:11604"/>
        <dbReference type="ChEBI" id="CHEBI:15377"/>
        <dbReference type="ChEBI" id="CHEBI:29999"/>
        <dbReference type="ChEBI" id="CHEBI:43474"/>
        <dbReference type="ChEBI" id="CHEBI:83421"/>
        <dbReference type="EC" id="3.1.3.16"/>
    </reaction>
</comment>
<dbReference type="CDD" id="cd17729">
    <property type="entry name" value="BRCT_CTDP1"/>
    <property type="match status" value="1"/>
</dbReference>
<evidence type="ECO:0000256" key="11">
    <source>
        <dbReference type="ARBA" id="ARBA00023242"/>
    </source>
</evidence>
<evidence type="ECO:0000256" key="9">
    <source>
        <dbReference type="ARBA" id="ARBA00023015"/>
    </source>
</evidence>
<dbReference type="SUPFAM" id="SSF52113">
    <property type="entry name" value="BRCT domain"/>
    <property type="match status" value="1"/>
</dbReference>
<dbReference type="GO" id="GO:0046872">
    <property type="term" value="F:metal ion binding"/>
    <property type="evidence" value="ECO:0007669"/>
    <property type="project" value="UniProtKB-KW"/>
</dbReference>
<dbReference type="GO" id="GO:0009651">
    <property type="term" value="P:response to salt stress"/>
    <property type="evidence" value="ECO:0007669"/>
    <property type="project" value="UniProtKB-ARBA"/>
</dbReference>
<sequence>MRLVTDSPVHSSSSGDDFAAYLDAELDSGSSDSPSDQEVEAYDIEPDENAEDYDDHESERTKRLKVEVQDVLDPEGSISPFVMEKNVELSVGKDICTHPASYQNMCIVCGKELNFESGVSVGYIQQGLRLGNDEMVRIRKADLKNLLHSKKLYLVLDLDHTLLNSTLLTKLTLEEEYLKGQTDPCQDIPKGSLFQLDSMPMMTKLRPFVHTFLKEASEMFEMYIYTMGDRAYALKMAKLLDPSGEYFNAKVISRDDGTQKHQKGLDVVLGDESAILILDDTESAWPMHKDNLILMDRYHFFASSCQQFGLKYKSLSQMNSDESEIEGVLSSVLRVLRQIHHMFFDELDGNLDNKDVRQVLKTVRNEILKGCKIVFSHVFSIKCQADKQPLWIMAEQLGATCSKELDPSVTHVVSEDARTKKSRWAVKEKKFLVHPRWIEAANFLWQKQPEENFPVARGTTDPQRG</sequence>
<dbReference type="Gene3D" id="3.40.50.1000">
    <property type="entry name" value="HAD superfamily/HAD-like"/>
    <property type="match status" value="1"/>
</dbReference>
<dbReference type="InterPro" id="IPR011947">
    <property type="entry name" value="FCP1_euk"/>
</dbReference>
<evidence type="ECO:0000256" key="7">
    <source>
        <dbReference type="ARBA" id="ARBA00022801"/>
    </source>
</evidence>